<keyword evidence="2" id="KW-1185">Reference proteome</keyword>
<accession>A0A256G762</accession>
<dbReference type="Proteomes" id="UP000215590">
    <property type="component" value="Unassembled WGS sequence"/>
</dbReference>
<gene>
    <name evidence="1" type="ORF">CEV31_0051</name>
</gene>
<name>A0A256G762_9HYPH</name>
<reference evidence="1 2" key="1">
    <citation type="submission" date="2017-07" db="EMBL/GenBank/DDBJ databases">
        <title>Phylogenetic study on the rhizospheric bacterium Ochrobactrum sp. A44.</title>
        <authorList>
            <person name="Krzyzanowska D.M."/>
            <person name="Ossowicki A."/>
            <person name="Rajewska M."/>
            <person name="Maciag T."/>
            <person name="Kaczynski Z."/>
            <person name="Czerwicka M."/>
            <person name="Jafra S."/>
        </authorList>
    </citation>
    <scope>NUCLEOTIDE SEQUENCE [LARGE SCALE GENOMIC DNA]</scope>
    <source>
        <strain evidence="1 2">DSM 7216</strain>
    </source>
</reference>
<comment type="caution">
    <text evidence="1">The sequence shown here is derived from an EMBL/GenBank/DDBJ whole genome shotgun (WGS) entry which is preliminary data.</text>
</comment>
<organism evidence="1 2">
    <name type="scientific">Brucella thiophenivorans</name>
    <dbReference type="NCBI Taxonomy" id="571255"/>
    <lineage>
        <taxon>Bacteria</taxon>
        <taxon>Pseudomonadati</taxon>
        <taxon>Pseudomonadota</taxon>
        <taxon>Alphaproteobacteria</taxon>
        <taxon>Hyphomicrobiales</taxon>
        <taxon>Brucellaceae</taxon>
        <taxon>Brucella/Ochrobactrum group</taxon>
        <taxon>Brucella</taxon>
    </lineage>
</organism>
<dbReference type="AlphaFoldDB" id="A0A256G762"/>
<evidence type="ECO:0000313" key="1">
    <source>
        <dbReference type="EMBL" id="OYR22975.1"/>
    </source>
</evidence>
<proteinExistence type="predicted"/>
<sequence>MASGLSSLYLGKLVTSVINTKGGQFTEIRINAILKELKMLW</sequence>
<evidence type="ECO:0000313" key="2">
    <source>
        <dbReference type="Proteomes" id="UP000215590"/>
    </source>
</evidence>
<protein>
    <submittedName>
        <fullName evidence="1">Uncharacterized protein</fullName>
    </submittedName>
</protein>
<dbReference type="EMBL" id="NNRJ01000002">
    <property type="protein sequence ID" value="OYR22975.1"/>
    <property type="molecule type" value="Genomic_DNA"/>
</dbReference>